<feature type="transmembrane region" description="Helical" evidence="7">
    <location>
        <begin position="116"/>
        <end position="136"/>
    </location>
</feature>
<gene>
    <name evidence="10" type="primary">LOC132709549</name>
</gene>
<evidence type="ECO:0000256" key="1">
    <source>
        <dbReference type="ARBA" id="ARBA00004141"/>
    </source>
</evidence>
<keyword evidence="5 7" id="KW-0472">Membrane</keyword>
<dbReference type="InterPro" id="IPR000337">
    <property type="entry name" value="GPCR_3"/>
</dbReference>
<evidence type="ECO:0000256" key="6">
    <source>
        <dbReference type="ARBA" id="ARBA00023180"/>
    </source>
</evidence>
<reference evidence="10" key="1">
    <citation type="submission" date="2025-08" db="UniProtKB">
        <authorList>
            <consortium name="RefSeq"/>
        </authorList>
    </citation>
    <scope>IDENTIFICATION</scope>
    <source>
        <tissue evidence="10">Blood</tissue>
    </source>
</reference>
<dbReference type="GeneID" id="132709549"/>
<dbReference type="Proteomes" id="UP001652622">
    <property type="component" value="Unplaced"/>
</dbReference>
<accession>A0ABM3YU01</accession>
<organism evidence="9 10">
    <name type="scientific">Pantherophis guttatus</name>
    <name type="common">Corn snake</name>
    <name type="synonym">Elaphe guttata</name>
    <dbReference type="NCBI Taxonomy" id="94885"/>
    <lineage>
        <taxon>Eukaryota</taxon>
        <taxon>Metazoa</taxon>
        <taxon>Chordata</taxon>
        <taxon>Craniata</taxon>
        <taxon>Vertebrata</taxon>
        <taxon>Euteleostomi</taxon>
        <taxon>Lepidosauria</taxon>
        <taxon>Squamata</taxon>
        <taxon>Bifurcata</taxon>
        <taxon>Unidentata</taxon>
        <taxon>Episquamata</taxon>
        <taxon>Toxicofera</taxon>
        <taxon>Serpentes</taxon>
        <taxon>Colubroidea</taxon>
        <taxon>Colubridae</taxon>
        <taxon>Colubrinae</taxon>
        <taxon>Pantherophis</taxon>
    </lineage>
</organism>
<evidence type="ECO:0000259" key="8">
    <source>
        <dbReference type="PROSITE" id="PS50259"/>
    </source>
</evidence>
<keyword evidence="4 7" id="KW-1133">Transmembrane helix</keyword>
<protein>
    <submittedName>
        <fullName evidence="10">Vomeronasal type-2 receptor 26-like</fullName>
    </submittedName>
</protein>
<keyword evidence="2 7" id="KW-0812">Transmembrane</keyword>
<dbReference type="PANTHER" id="PTHR24061:SF599">
    <property type="entry name" value="G-PROTEIN COUPLED RECEPTORS FAMILY 3 PROFILE DOMAIN-CONTAINING PROTEIN"/>
    <property type="match status" value="1"/>
</dbReference>
<evidence type="ECO:0000313" key="9">
    <source>
        <dbReference type="Proteomes" id="UP001652622"/>
    </source>
</evidence>
<dbReference type="InterPro" id="IPR038550">
    <property type="entry name" value="GPCR_3_9-Cys_sf"/>
</dbReference>
<dbReference type="InterPro" id="IPR011500">
    <property type="entry name" value="GPCR_3_9-Cys_dom"/>
</dbReference>
<feature type="transmembrane region" description="Helical" evidence="7">
    <location>
        <begin position="238"/>
        <end position="260"/>
    </location>
</feature>
<evidence type="ECO:0000313" key="10">
    <source>
        <dbReference type="RefSeq" id="XP_060539597.1"/>
    </source>
</evidence>
<feature type="transmembrane region" description="Helical" evidence="7">
    <location>
        <begin position="193"/>
        <end position="211"/>
    </location>
</feature>
<dbReference type="PANTHER" id="PTHR24061">
    <property type="entry name" value="CALCIUM-SENSING RECEPTOR-RELATED"/>
    <property type="match status" value="1"/>
</dbReference>
<dbReference type="InterPro" id="IPR017978">
    <property type="entry name" value="GPCR_3_C"/>
</dbReference>
<dbReference type="Pfam" id="PF00003">
    <property type="entry name" value="7tm_3"/>
    <property type="match status" value="1"/>
</dbReference>
<comment type="subcellular location">
    <subcellularLocation>
        <location evidence="1">Membrane</location>
        <topology evidence="1">Multi-pass membrane protein</topology>
    </subcellularLocation>
</comment>
<dbReference type="Pfam" id="PF07562">
    <property type="entry name" value="NCD3G"/>
    <property type="match status" value="1"/>
</dbReference>
<evidence type="ECO:0000256" key="4">
    <source>
        <dbReference type="ARBA" id="ARBA00022989"/>
    </source>
</evidence>
<dbReference type="InterPro" id="IPR000068">
    <property type="entry name" value="GPCR_3_Ca_sens_rcpt-rel"/>
</dbReference>
<keyword evidence="6" id="KW-0325">Glycoprotein</keyword>
<feature type="transmembrane region" description="Helical" evidence="7">
    <location>
        <begin position="80"/>
        <end position="104"/>
    </location>
</feature>
<name>A0ABM3YU01_PANGU</name>
<dbReference type="PROSITE" id="PS50259">
    <property type="entry name" value="G_PROTEIN_RECEP_F3_4"/>
    <property type="match status" value="1"/>
</dbReference>
<dbReference type="InterPro" id="IPR004073">
    <property type="entry name" value="GPCR_3_vmron_rcpt_2"/>
</dbReference>
<proteinExistence type="predicted"/>
<dbReference type="PRINTS" id="PR00248">
    <property type="entry name" value="GPCRMGR"/>
</dbReference>
<keyword evidence="3" id="KW-0732">Signal</keyword>
<dbReference type="PRINTS" id="PR01535">
    <property type="entry name" value="VOMERONASL2R"/>
</dbReference>
<feature type="domain" description="G-protein coupled receptors family 3 profile" evidence="8">
    <location>
        <begin position="78"/>
        <end position="307"/>
    </location>
</feature>
<feature type="transmembrane region" description="Helical" evidence="7">
    <location>
        <begin position="148"/>
        <end position="173"/>
    </location>
</feature>
<evidence type="ECO:0000256" key="5">
    <source>
        <dbReference type="ARBA" id="ARBA00023136"/>
    </source>
</evidence>
<keyword evidence="9" id="KW-1185">Reference proteome</keyword>
<evidence type="ECO:0000256" key="3">
    <source>
        <dbReference type="ARBA" id="ARBA00022729"/>
    </source>
</evidence>
<sequence length="354" mass="39530">MSFPQSKCVENCHPGFVKQAREGEPVCCYDCIPCPKGTISTQEDTEKCTQCPDDQYPTENRIQCIPKRITFLSYEETLSIILISFALILFLTTGFVLLIFLQYLETPIVKANNRDISYILLVSLLLCFLSSLFFIGRPRKASCLLRQAVFSIVFSIAVSSVLAKTITVVLAFLASKPGNRMRRWLGKSLANSIIFSGSGVQVVICALWLGISPPFPDSDLHSQPEEIILQCNEGSITMFYVVLGYMCFLATICFTVAFLARNLPGQVSGKFRLKCPLSLEHRDESYPWSYYGQGDHLIGVVLCATRILREMLPFNTAPNKKSHSTDSNPEMGQGKHLKEFKIVSPSLSSSEFII</sequence>
<dbReference type="RefSeq" id="XP_060539597.1">
    <property type="nucleotide sequence ID" value="XM_060683614.1"/>
</dbReference>
<evidence type="ECO:0000256" key="7">
    <source>
        <dbReference type="SAM" id="Phobius"/>
    </source>
</evidence>
<evidence type="ECO:0000256" key="2">
    <source>
        <dbReference type="ARBA" id="ARBA00022692"/>
    </source>
</evidence>
<dbReference type="Gene3D" id="2.10.50.30">
    <property type="entry name" value="GPCR, family 3, nine cysteines domain"/>
    <property type="match status" value="1"/>
</dbReference>